<feature type="domain" description="TGS" evidence="2">
    <location>
        <begin position="400"/>
        <end position="463"/>
    </location>
</feature>
<reference evidence="3" key="1">
    <citation type="submission" date="2020-04" db="EMBL/GenBank/DDBJ databases">
        <title>Deep metagenomics examines the oral microbiome during advanced dental caries in children, revealing novel taxa and co-occurrences with host molecules.</title>
        <authorList>
            <person name="Baker J.L."/>
            <person name="Morton J.T."/>
            <person name="Dinis M."/>
            <person name="Alvarez R."/>
            <person name="Tran N.C."/>
            <person name="Knight R."/>
            <person name="Edlund A."/>
        </authorList>
    </citation>
    <scope>NUCLEOTIDE SEQUENCE</scope>
    <source>
        <strain evidence="3">JCVI_34_bin.1</strain>
    </source>
</reference>
<dbReference type="SMART" id="SM00954">
    <property type="entry name" value="RelA_SpoT"/>
    <property type="match status" value="1"/>
</dbReference>
<dbReference type="CDD" id="cd05399">
    <property type="entry name" value="NT_Rel-Spo_like"/>
    <property type="match status" value="1"/>
</dbReference>
<dbReference type="InterPro" id="IPR012676">
    <property type="entry name" value="TGS-like"/>
</dbReference>
<dbReference type="GO" id="GO:0015969">
    <property type="term" value="P:guanosine tetraphosphate metabolic process"/>
    <property type="evidence" value="ECO:0007669"/>
    <property type="project" value="InterPro"/>
</dbReference>
<dbReference type="PROSITE" id="PS51880">
    <property type="entry name" value="TGS"/>
    <property type="match status" value="1"/>
</dbReference>
<accession>A0A929RVJ6</accession>
<dbReference type="SUPFAM" id="SSF81271">
    <property type="entry name" value="TGS-like"/>
    <property type="match status" value="1"/>
</dbReference>
<dbReference type="EMBL" id="JABZGR010000005">
    <property type="protein sequence ID" value="MBF0970020.1"/>
    <property type="molecule type" value="Genomic_DNA"/>
</dbReference>
<dbReference type="Gene3D" id="1.10.3210.10">
    <property type="entry name" value="Hypothetical protein af1432"/>
    <property type="match status" value="1"/>
</dbReference>
<dbReference type="FunFam" id="3.10.20.30:FF:000002">
    <property type="entry name" value="GTP pyrophosphokinase (RelA/SpoT)"/>
    <property type="match status" value="1"/>
</dbReference>
<proteinExistence type="inferred from homology"/>
<evidence type="ECO:0000313" key="3">
    <source>
        <dbReference type="EMBL" id="MBF0970020.1"/>
    </source>
</evidence>
<dbReference type="InterPro" id="IPR004095">
    <property type="entry name" value="TGS"/>
</dbReference>
<organism evidence="3 4">
    <name type="scientific">Alloprevotella tannerae</name>
    <dbReference type="NCBI Taxonomy" id="76122"/>
    <lineage>
        <taxon>Bacteria</taxon>
        <taxon>Pseudomonadati</taxon>
        <taxon>Bacteroidota</taxon>
        <taxon>Bacteroidia</taxon>
        <taxon>Bacteroidales</taxon>
        <taxon>Prevotellaceae</taxon>
        <taxon>Alloprevotella</taxon>
    </lineage>
</organism>
<dbReference type="InterPro" id="IPR007685">
    <property type="entry name" value="RelA_SpoT"/>
</dbReference>
<evidence type="ECO:0000259" key="2">
    <source>
        <dbReference type="PROSITE" id="PS51880"/>
    </source>
</evidence>
<dbReference type="Pfam" id="PF13328">
    <property type="entry name" value="HD_4"/>
    <property type="match status" value="1"/>
</dbReference>
<dbReference type="SUPFAM" id="SSF81301">
    <property type="entry name" value="Nucleotidyltransferase"/>
    <property type="match status" value="1"/>
</dbReference>
<dbReference type="AlphaFoldDB" id="A0A929RVJ6"/>
<comment type="caution">
    <text evidence="3">The sequence shown here is derived from an EMBL/GenBank/DDBJ whole genome shotgun (WGS) entry which is preliminary data.</text>
</comment>
<sequence length="737" mass="84049">MEQQGRFTAEERRAFLILYRKALRAAHYDLSFTLRRRMQTFIERELAEGFSLHDDLGLNRLNTALATILETVNEIGLHGDSLLSCLLHAVVITPEQLQRAQRLFGESLCRPLSSYMSAERLLSTKVAAMESDDFRNLFVSQCGDMRVILLLIVDCVIRMRQIKNTPFKEAQQKLSIEAAYIYAPLAHKLGLYTIKSELEDLSLKYLEHDAYYHIKDKLNATKTVRDAYVERFIAPLREKLDAEGLQYKIKGRTKSIHSIWKKMQKQHCDFEGVYDLFAIRVIIDAPIEEEKALCWKVFSLITYEYESNLKRLRDWLTVPKSNGYESLHITVLGPKEKWVEVQIRSQRMDETAEHGLAAHWRYKGIKGGDGNIDSWLANIRSALERGDEQSLSENLGSKLEKSAVYVFSPKGDLYKLPVGASVLDFAYHIHTGLGNRCVGGKINGKNVSFRQRLESGQKVEIITSSSQTPKLEWLDYVVSPRSKAKIRAALNDRVSADGNIAKETFERKFRNRKIEWVESIWNHLIIKLGYKETNEFYKAVADETLDTNEIIDQYIAIYNRENTHNELPTIRSAEEFNQVESPLQDFNSTDDILMIGQDLKGLDFEMAKCCSPVYGDQVFGFVTVNGGIKIHRTSCPNAAEMKTRYPYRIVQARWAGKGTSRYPITLRVIGNDDLGVVNNLTSIISKEEAVGLRSIKIEAKDGLFVGILTLLVNDNRVLNTLIKKLKIVKGVKAISRT</sequence>
<dbReference type="Pfam" id="PF13291">
    <property type="entry name" value="ACT_4"/>
    <property type="match status" value="1"/>
</dbReference>
<dbReference type="Pfam" id="PF02824">
    <property type="entry name" value="TGS"/>
    <property type="match status" value="1"/>
</dbReference>
<dbReference type="PANTHER" id="PTHR21262">
    <property type="entry name" value="GUANOSINE-3',5'-BIS DIPHOSPHATE 3'-PYROPHOSPHOHYDROLASE"/>
    <property type="match status" value="1"/>
</dbReference>
<dbReference type="InterPro" id="IPR033655">
    <property type="entry name" value="TGS_RelA/SpoT"/>
</dbReference>
<dbReference type="Gene3D" id="3.30.70.260">
    <property type="match status" value="1"/>
</dbReference>
<dbReference type="PANTHER" id="PTHR21262:SF31">
    <property type="entry name" value="GTP PYROPHOSPHOKINASE"/>
    <property type="match status" value="1"/>
</dbReference>
<dbReference type="Gene3D" id="3.30.460.10">
    <property type="entry name" value="Beta Polymerase, domain 2"/>
    <property type="match status" value="1"/>
</dbReference>
<dbReference type="SUPFAM" id="SSF109604">
    <property type="entry name" value="HD-domain/PDEase-like"/>
    <property type="match status" value="1"/>
</dbReference>
<name>A0A929RVJ6_9BACT</name>
<comment type="similarity">
    <text evidence="1">Belongs to the RelA/SpoT family.</text>
</comment>
<dbReference type="GO" id="GO:0005886">
    <property type="term" value="C:plasma membrane"/>
    <property type="evidence" value="ECO:0007669"/>
    <property type="project" value="TreeGrafter"/>
</dbReference>
<dbReference type="InterPro" id="IPR043519">
    <property type="entry name" value="NT_sf"/>
</dbReference>
<dbReference type="Gene3D" id="3.10.20.30">
    <property type="match status" value="1"/>
</dbReference>
<gene>
    <name evidence="3" type="ORF">HXK21_03115</name>
</gene>
<dbReference type="InterPro" id="IPR012675">
    <property type="entry name" value="Beta-grasp_dom_sf"/>
</dbReference>
<evidence type="ECO:0000256" key="1">
    <source>
        <dbReference type="ARBA" id="ARBA00007476"/>
    </source>
</evidence>
<dbReference type="RefSeq" id="WP_303763214.1">
    <property type="nucleotide sequence ID" value="NZ_JABZGR010000005.1"/>
</dbReference>
<dbReference type="Pfam" id="PF04607">
    <property type="entry name" value="RelA_SpoT"/>
    <property type="match status" value="1"/>
</dbReference>
<dbReference type="Proteomes" id="UP000704068">
    <property type="component" value="Unassembled WGS sequence"/>
</dbReference>
<dbReference type="CDD" id="cd01668">
    <property type="entry name" value="TGS_RSH"/>
    <property type="match status" value="1"/>
</dbReference>
<evidence type="ECO:0000313" key="4">
    <source>
        <dbReference type="Proteomes" id="UP000704068"/>
    </source>
</evidence>
<dbReference type="InterPro" id="IPR002912">
    <property type="entry name" value="ACT_dom"/>
</dbReference>
<protein>
    <submittedName>
        <fullName evidence="3">Bifunctional (P)ppGpp synthetase/guanosine-3',5'-bis(Diphosphate) 3'-pyrophosphohydrolase</fullName>
    </submittedName>
</protein>